<sequence length="391" mass="41460">MRRLLIVTLVGAALVGIGSTSASAETIGGEQLAQRGVQVNLGPKAKPVPDIAAETWILVDATTGTVLAAKDPHLQRPPASTLKTLTAITVLPQVTLDQTYVATTKDTHLEGARVGLIAGKSYTLEQLFYGMFLRSGNDAATAIARAPGSVKKTIARMNEVARDLQALDTTAKTPNGLDRPGQVSSAYDLALIARAGLARPDFARFVGTKMFNFPGQGSSTYAIYNQNRLLMGGFRGAVGVKTGYTSNAGRTFVGAATRKGTTLIFVGMGIHEGSADAARKALRWGFKNHAKVTPIGALVLPLSATQTGEAAVTPEQPSGESDQELATAGLDIPSAGDPMAPWWFWLILILAAFGLFVGWVGSRRRQMQGGNRGGPHTPPRIERPYRPYQPR</sequence>
<evidence type="ECO:0000313" key="10">
    <source>
        <dbReference type="EMBL" id="CAB4872915.1"/>
    </source>
</evidence>
<dbReference type="Pfam" id="PF00768">
    <property type="entry name" value="Peptidase_S11"/>
    <property type="match status" value="1"/>
</dbReference>
<name>A0A6J7DVH2_9ZZZZ</name>
<keyword evidence="2" id="KW-0732">Signal</keyword>
<dbReference type="AlphaFoldDB" id="A0A6J7DVH2"/>
<gene>
    <name evidence="10" type="ORF">UFOPK3402_00794</name>
</gene>
<keyword evidence="8" id="KW-0472">Membrane</keyword>
<organism evidence="10">
    <name type="scientific">freshwater metagenome</name>
    <dbReference type="NCBI Taxonomy" id="449393"/>
    <lineage>
        <taxon>unclassified sequences</taxon>
        <taxon>metagenomes</taxon>
        <taxon>ecological metagenomes</taxon>
    </lineage>
</organism>
<dbReference type="InterPro" id="IPR018044">
    <property type="entry name" value="Peptidase_S11"/>
</dbReference>
<feature type="region of interest" description="Disordered" evidence="7">
    <location>
        <begin position="366"/>
        <end position="391"/>
    </location>
</feature>
<keyword evidence="8" id="KW-1133">Transmembrane helix</keyword>
<feature type="domain" description="Peptidase S11 D-alanyl-D-alanine carboxypeptidase A N-terminal" evidence="9">
    <location>
        <begin position="47"/>
        <end position="269"/>
    </location>
</feature>
<dbReference type="GO" id="GO:0071555">
    <property type="term" value="P:cell wall organization"/>
    <property type="evidence" value="ECO:0007669"/>
    <property type="project" value="UniProtKB-KW"/>
</dbReference>
<keyword evidence="6" id="KW-0961">Cell wall biogenesis/degradation</keyword>
<evidence type="ECO:0000256" key="5">
    <source>
        <dbReference type="ARBA" id="ARBA00022984"/>
    </source>
</evidence>
<feature type="transmembrane region" description="Helical" evidence="8">
    <location>
        <begin position="342"/>
        <end position="362"/>
    </location>
</feature>
<dbReference type="InterPro" id="IPR001967">
    <property type="entry name" value="Peptidase_S11_N"/>
</dbReference>
<evidence type="ECO:0000256" key="4">
    <source>
        <dbReference type="ARBA" id="ARBA00022960"/>
    </source>
</evidence>
<evidence type="ECO:0000256" key="1">
    <source>
        <dbReference type="ARBA" id="ARBA00007164"/>
    </source>
</evidence>
<dbReference type="SUPFAM" id="SSF56601">
    <property type="entry name" value="beta-lactamase/transpeptidase-like"/>
    <property type="match status" value="1"/>
</dbReference>
<dbReference type="GO" id="GO:0008360">
    <property type="term" value="P:regulation of cell shape"/>
    <property type="evidence" value="ECO:0007669"/>
    <property type="project" value="UniProtKB-KW"/>
</dbReference>
<reference evidence="10" key="1">
    <citation type="submission" date="2020-05" db="EMBL/GenBank/DDBJ databases">
        <authorList>
            <person name="Chiriac C."/>
            <person name="Salcher M."/>
            <person name="Ghai R."/>
            <person name="Kavagutti S V."/>
        </authorList>
    </citation>
    <scope>NUCLEOTIDE SEQUENCE</scope>
</reference>
<evidence type="ECO:0000256" key="7">
    <source>
        <dbReference type="SAM" id="MobiDB-lite"/>
    </source>
</evidence>
<protein>
    <submittedName>
        <fullName evidence="10">Unannotated protein</fullName>
    </submittedName>
</protein>
<keyword evidence="8" id="KW-0812">Transmembrane</keyword>
<keyword evidence="3" id="KW-0378">Hydrolase</keyword>
<dbReference type="PANTHER" id="PTHR21581">
    <property type="entry name" value="D-ALANYL-D-ALANINE CARBOXYPEPTIDASE"/>
    <property type="match status" value="1"/>
</dbReference>
<evidence type="ECO:0000256" key="8">
    <source>
        <dbReference type="SAM" id="Phobius"/>
    </source>
</evidence>
<comment type="similarity">
    <text evidence="1">Belongs to the peptidase S11 family.</text>
</comment>
<dbReference type="GO" id="GO:0009252">
    <property type="term" value="P:peptidoglycan biosynthetic process"/>
    <property type="evidence" value="ECO:0007669"/>
    <property type="project" value="UniProtKB-KW"/>
</dbReference>
<dbReference type="GO" id="GO:0009002">
    <property type="term" value="F:serine-type D-Ala-D-Ala carboxypeptidase activity"/>
    <property type="evidence" value="ECO:0007669"/>
    <property type="project" value="InterPro"/>
</dbReference>
<keyword evidence="4" id="KW-0133">Cell shape</keyword>
<proteinExistence type="inferred from homology"/>
<evidence type="ECO:0000259" key="9">
    <source>
        <dbReference type="Pfam" id="PF00768"/>
    </source>
</evidence>
<dbReference type="InterPro" id="IPR012338">
    <property type="entry name" value="Beta-lactam/transpept-like"/>
</dbReference>
<dbReference type="PRINTS" id="PR00725">
    <property type="entry name" value="DADACBPTASE1"/>
</dbReference>
<evidence type="ECO:0000256" key="6">
    <source>
        <dbReference type="ARBA" id="ARBA00023316"/>
    </source>
</evidence>
<dbReference type="Gene3D" id="3.40.710.10">
    <property type="entry name" value="DD-peptidase/beta-lactamase superfamily"/>
    <property type="match status" value="1"/>
</dbReference>
<dbReference type="EMBL" id="CAFBLS010000082">
    <property type="protein sequence ID" value="CAB4872915.1"/>
    <property type="molecule type" value="Genomic_DNA"/>
</dbReference>
<evidence type="ECO:0000256" key="3">
    <source>
        <dbReference type="ARBA" id="ARBA00022801"/>
    </source>
</evidence>
<dbReference type="GO" id="GO:0006508">
    <property type="term" value="P:proteolysis"/>
    <property type="evidence" value="ECO:0007669"/>
    <property type="project" value="InterPro"/>
</dbReference>
<keyword evidence="5" id="KW-0573">Peptidoglycan synthesis</keyword>
<accession>A0A6J7DVH2</accession>
<evidence type="ECO:0000256" key="2">
    <source>
        <dbReference type="ARBA" id="ARBA00022729"/>
    </source>
</evidence>
<dbReference type="PANTHER" id="PTHR21581:SF33">
    <property type="entry name" value="D-ALANYL-D-ALANINE CARBOXYPEPTIDASE DACB"/>
    <property type="match status" value="1"/>
</dbReference>